<evidence type="ECO:0000313" key="11">
    <source>
        <dbReference type="Proteomes" id="UP000441399"/>
    </source>
</evidence>
<protein>
    <recommendedName>
        <fullName evidence="3 7">Cobyric acid synthase</fullName>
    </recommendedName>
</protein>
<feature type="domain" description="CobB/CobQ-like glutamine amidotransferase" evidence="9">
    <location>
        <begin position="254"/>
        <end position="450"/>
    </location>
</feature>
<dbReference type="Gene3D" id="3.40.50.300">
    <property type="entry name" value="P-loop containing nucleotide triphosphate hydrolases"/>
    <property type="match status" value="1"/>
</dbReference>
<dbReference type="NCBIfam" id="TIGR00313">
    <property type="entry name" value="cobQ"/>
    <property type="match status" value="1"/>
</dbReference>
<keyword evidence="11" id="KW-1185">Reference proteome</keyword>
<dbReference type="CDD" id="cd01750">
    <property type="entry name" value="GATase1_CobQ"/>
    <property type="match status" value="1"/>
</dbReference>
<comment type="similarity">
    <text evidence="2 7">Belongs to the CobB/CobQ family. CobQ subfamily.</text>
</comment>
<feature type="active site" evidence="7">
    <location>
        <position position="444"/>
    </location>
</feature>
<evidence type="ECO:0000256" key="7">
    <source>
        <dbReference type="HAMAP-Rule" id="MF_00028"/>
    </source>
</evidence>
<evidence type="ECO:0000256" key="4">
    <source>
        <dbReference type="ARBA" id="ARBA00022573"/>
    </source>
</evidence>
<dbReference type="GO" id="GO:0009236">
    <property type="term" value="P:cobalamin biosynthetic process"/>
    <property type="evidence" value="ECO:0007669"/>
    <property type="project" value="UniProtKB-UniRule"/>
</dbReference>
<dbReference type="HAMAP" id="MF_00028">
    <property type="entry name" value="CobQ"/>
    <property type="match status" value="1"/>
</dbReference>
<dbReference type="InterPro" id="IPR011698">
    <property type="entry name" value="GATase_3"/>
</dbReference>
<gene>
    <name evidence="7 10" type="primary">cobQ</name>
    <name evidence="10" type="ORF">OPDIPICF_02593</name>
</gene>
<proteinExistence type="inferred from homology"/>
<keyword evidence="5 7" id="KW-0315">Glutamine amidotransferase</keyword>
<dbReference type="PROSITE" id="PS51274">
    <property type="entry name" value="GATASE_COBBQ"/>
    <property type="match status" value="1"/>
</dbReference>
<dbReference type="Gene3D" id="3.40.50.880">
    <property type="match status" value="1"/>
</dbReference>
<keyword evidence="4 7" id="KW-0169">Cobalamin biosynthesis</keyword>
<organism evidence="10 11">
    <name type="scientific">BD1-7 clade bacterium</name>
    <dbReference type="NCBI Taxonomy" id="2029982"/>
    <lineage>
        <taxon>Bacteria</taxon>
        <taxon>Pseudomonadati</taxon>
        <taxon>Pseudomonadota</taxon>
        <taxon>Gammaproteobacteria</taxon>
        <taxon>Cellvibrionales</taxon>
        <taxon>Spongiibacteraceae</taxon>
        <taxon>BD1-7 clade</taxon>
    </lineage>
</organism>
<dbReference type="GO" id="GO:0003824">
    <property type="term" value="F:catalytic activity"/>
    <property type="evidence" value="ECO:0007669"/>
    <property type="project" value="InterPro"/>
</dbReference>
<dbReference type="InterPro" id="IPR027417">
    <property type="entry name" value="P-loop_NTPase"/>
</dbReference>
<evidence type="ECO:0000259" key="8">
    <source>
        <dbReference type="Pfam" id="PF01656"/>
    </source>
</evidence>
<sequence length="504" mass="54801">MNNPHTLMVQGTTSDAGKSVLVAAICRILVNHGHRVAPFKSQNMALNSAVTASGGEIGRAQAVQAEACRLEPVVDMNPVLLKPNSDLGAQVIVRGEAIGNMKARQYHEHKPELLEKVMESHNRLRDEYGVVIVEGAGSPAEINLRDRDIANMGFAEVCDCPVIIVADIDRGGVFAHLVGTLDLLSPSEQARVKGFVINRFRGDIKLLESGLDWLEARTGKPVLGVIPYILDLHIEAEDAIAQQQGLATDKDTLKVVVPCYPRTSNHTDFDVLRMHPQVDCEFLRDPARFTGADLLILPGSKNVRGDLDWLKSSGWADIIAKHLRYGGKVLGVCGGYQMLGRWIHDPDAIESDAGSSEGLGYLNMETQLTPVKTLQNVCGFELASGAAVKGYEIHAGVSEGPALEQPLFEIQRVAAADDSTSGVNDLFRDGARSDDDQVRGSYIHGLLDESGVLETILTWAGLSETDTFDYAGLRQQEFDRLAREVEAAMPYERICALLNIAPHP</sequence>
<dbReference type="SUPFAM" id="SSF52317">
    <property type="entry name" value="Class I glutamine amidotransferase-like"/>
    <property type="match status" value="1"/>
</dbReference>
<evidence type="ECO:0000256" key="5">
    <source>
        <dbReference type="ARBA" id="ARBA00022962"/>
    </source>
</evidence>
<dbReference type="Pfam" id="PF01656">
    <property type="entry name" value="CbiA"/>
    <property type="match status" value="1"/>
</dbReference>
<dbReference type="InterPro" id="IPR047045">
    <property type="entry name" value="CobQ_N"/>
</dbReference>
<comment type="function">
    <text evidence="6 7">Catalyzes amidations at positions B, D, E, and G on adenosylcobyrinic A,C-diamide. NH(2) groups are provided by glutamine, and one molecule of ATP is hydrogenolyzed for each amidation.</text>
</comment>
<evidence type="ECO:0000256" key="6">
    <source>
        <dbReference type="ARBA" id="ARBA00025166"/>
    </source>
</evidence>
<dbReference type="GO" id="GO:0015420">
    <property type="term" value="F:ABC-type vitamin B12 transporter activity"/>
    <property type="evidence" value="ECO:0007669"/>
    <property type="project" value="UniProtKB-UniRule"/>
</dbReference>
<dbReference type="InterPro" id="IPR002586">
    <property type="entry name" value="CobQ/CobB/MinD/ParA_Nub-bd_dom"/>
</dbReference>
<dbReference type="Pfam" id="PF07685">
    <property type="entry name" value="GATase_3"/>
    <property type="match status" value="1"/>
</dbReference>
<dbReference type="InterPro" id="IPR004459">
    <property type="entry name" value="CobQ_synth"/>
</dbReference>
<evidence type="ECO:0000313" key="10">
    <source>
        <dbReference type="EMBL" id="CAA0122395.1"/>
    </source>
</evidence>
<accession>A0A5S9QVF0</accession>
<dbReference type="PANTHER" id="PTHR21343">
    <property type="entry name" value="DETHIOBIOTIN SYNTHETASE"/>
    <property type="match status" value="1"/>
</dbReference>
<dbReference type="SUPFAM" id="SSF52540">
    <property type="entry name" value="P-loop containing nucleoside triphosphate hydrolases"/>
    <property type="match status" value="1"/>
</dbReference>
<reference evidence="10 11" key="1">
    <citation type="submission" date="2019-11" db="EMBL/GenBank/DDBJ databases">
        <authorList>
            <person name="Holert J."/>
        </authorList>
    </citation>
    <scope>NUCLEOTIDE SEQUENCE [LARGE SCALE GENOMIC DNA]</scope>
    <source>
        <strain evidence="10">SB11_3</strain>
    </source>
</reference>
<evidence type="ECO:0000256" key="1">
    <source>
        <dbReference type="ARBA" id="ARBA00004953"/>
    </source>
</evidence>
<dbReference type="AlphaFoldDB" id="A0A5S9QVF0"/>
<dbReference type="InterPro" id="IPR033949">
    <property type="entry name" value="CobQ_GATase1"/>
</dbReference>
<comment type="pathway">
    <text evidence="1 7">Cofactor biosynthesis; adenosylcobalamin biosynthesis.</text>
</comment>
<feature type="domain" description="CobQ/CobB/MinD/ParA nucleotide binding" evidence="8">
    <location>
        <begin position="7"/>
        <end position="232"/>
    </location>
</feature>
<dbReference type="PANTHER" id="PTHR21343:SF1">
    <property type="entry name" value="COBYRIC ACID SYNTHASE"/>
    <property type="match status" value="1"/>
</dbReference>
<dbReference type="NCBIfam" id="NF001989">
    <property type="entry name" value="PRK00784.1"/>
    <property type="match status" value="1"/>
</dbReference>
<dbReference type="EMBL" id="CACSIO010000045">
    <property type="protein sequence ID" value="CAA0122395.1"/>
    <property type="molecule type" value="Genomic_DNA"/>
</dbReference>
<dbReference type="CDD" id="cd05389">
    <property type="entry name" value="CobQ_N"/>
    <property type="match status" value="1"/>
</dbReference>
<dbReference type="InterPro" id="IPR029062">
    <property type="entry name" value="Class_I_gatase-like"/>
</dbReference>
<feature type="active site" description="Nucleophile" evidence="7">
    <location>
        <position position="333"/>
    </location>
</feature>
<dbReference type="UniPathway" id="UPA00148"/>
<dbReference type="Proteomes" id="UP000441399">
    <property type="component" value="Unassembled WGS sequence"/>
</dbReference>
<evidence type="ECO:0000256" key="2">
    <source>
        <dbReference type="ARBA" id="ARBA00006205"/>
    </source>
</evidence>
<evidence type="ECO:0000259" key="9">
    <source>
        <dbReference type="Pfam" id="PF07685"/>
    </source>
</evidence>
<evidence type="ECO:0000256" key="3">
    <source>
        <dbReference type="ARBA" id="ARBA00019833"/>
    </source>
</evidence>
<name>A0A5S9QVF0_9GAMM</name>